<gene>
    <name evidence="2" type="ORF">SHKM778_36430</name>
</gene>
<dbReference type="Gene3D" id="1.10.510.10">
    <property type="entry name" value="Transferase(Phosphotransferase) domain 1"/>
    <property type="match status" value="1"/>
</dbReference>
<dbReference type="InterPro" id="IPR011009">
    <property type="entry name" value="Kinase-like_dom_sf"/>
</dbReference>
<protein>
    <submittedName>
        <fullName evidence="2">Uncharacterized protein</fullName>
    </submittedName>
</protein>
<evidence type="ECO:0000256" key="1">
    <source>
        <dbReference type="SAM" id="MobiDB-lite"/>
    </source>
</evidence>
<feature type="region of interest" description="Disordered" evidence="1">
    <location>
        <begin position="88"/>
        <end position="144"/>
    </location>
</feature>
<reference evidence="2" key="1">
    <citation type="submission" date="2024-06" db="EMBL/GenBank/DDBJ databases">
        <authorList>
            <consortium name="consrtm"/>
            <person name="Uemura M."/>
            <person name="Terahara T."/>
        </authorList>
    </citation>
    <scope>NUCLEOTIDE SEQUENCE</scope>
    <source>
        <strain evidence="2">KM77-8</strain>
    </source>
</reference>
<feature type="compositionally biased region" description="Low complexity" evidence="1">
    <location>
        <begin position="96"/>
        <end position="118"/>
    </location>
</feature>
<feature type="compositionally biased region" description="Low complexity" evidence="1">
    <location>
        <begin position="130"/>
        <end position="144"/>
    </location>
</feature>
<proteinExistence type="predicted"/>
<accession>A0AAT9HIU4</accession>
<reference evidence="2" key="2">
    <citation type="submission" date="2024-07" db="EMBL/GenBank/DDBJ databases">
        <title>Streptomyces haneummycinica sp. nov., a new antibiotic-producing actinobacterium isolated from marine sediment.</title>
        <authorList>
            <person name="Uemura M."/>
            <person name="Hamada M."/>
            <person name="Hirano S."/>
            <person name="Kobayashi K."/>
            <person name="Ohshiro T."/>
            <person name="Kobayashi T."/>
            <person name="Terahara T."/>
        </authorList>
    </citation>
    <scope>NUCLEOTIDE SEQUENCE</scope>
    <source>
        <strain evidence="2">KM77-8</strain>
    </source>
</reference>
<name>A0AAT9HIU4_9ACTN</name>
<dbReference type="AlphaFoldDB" id="A0AAT9HIU4"/>
<dbReference type="SUPFAM" id="SSF56112">
    <property type="entry name" value="Protein kinase-like (PK-like)"/>
    <property type="match status" value="1"/>
</dbReference>
<dbReference type="EMBL" id="AP035768">
    <property type="protein sequence ID" value="BFO17255.1"/>
    <property type="molecule type" value="Genomic_DNA"/>
</dbReference>
<organism evidence="2">
    <name type="scientific">Streptomyces haneummycinicus</name>
    <dbReference type="NCBI Taxonomy" id="3074435"/>
    <lineage>
        <taxon>Bacteria</taxon>
        <taxon>Bacillati</taxon>
        <taxon>Actinomycetota</taxon>
        <taxon>Actinomycetes</taxon>
        <taxon>Kitasatosporales</taxon>
        <taxon>Streptomycetaceae</taxon>
        <taxon>Streptomyces</taxon>
    </lineage>
</organism>
<evidence type="ECO:0000313" key="2">
    <source>
        <dbReference type="EMBL" id="BFO17255.1"/>
    </source>
</evidence>
<sequence length="144" mass="15896">MDARAPARKTDPRLSAKFCELLCGRTLFGGDSEWQLMMQHINAAPTPLRELRADVPEALEELVLHPLRKAPEARPVDVQEVYERLRPFLPTPGEEPAPQAGPAGAPDPTGIFRPLRALFTRRRRGRTAERAGSGSRTRAAARPA</sequence>